<dbReference type="PROSITE" id="PS00444">
    <property type="entry name" value="POLYPRENYL_SYNTHASE_2"/>
    <property type="match status" value="1"/>
</dbReference>
<evidence type="ECO:0000256" key="5">
    <source>
        <dbReference type="ARBA" id="ARBA00022842"/>
    </source>
</evidence>
<sequence length="374" mass="40314">MATEDSEHETTPSEGGSNLGIMPASAPPSLLRLAQRVDARLDEFLAAERDRWAGFDDSLGHPIDEIRRLVLSGGKRLRPAFCHWGYVGAGGGDSDQIDIDAGAAFELMHAFALFHDDVMDDADSRRGQPTTHTLSAQEHARNGWDGESRRFGEGVAILVGDLAFVYADQLLEEASPAAARIWNELRIELNIGQYLDILGGVSRTRDIAASERICRYKSGKYTIERPLHLGAVLAAPDRADELLPHLSNYGLPLGDAFQMRDDVMGAFGDEAVTGKPVGGDLIEGKPTPLLARATRLATDAQRDVLELVGDPDMSPETVARVQQVIVDTGGLAELEAHISELTESAVASLDQAPITDAAKAELTLLAEFVSQRTV</sequence>
<dbReference type="EMBL" id="AP012057">
    <property type="protein sequence ID" value="BAN04054.1"/>
    <property type="molecule type" value="Genomic_DNA"/>
</dbReference>
<dbReference type="Proteomes" id="UP000011863">
    <property type="component" value="Chromosome"/>
</dbReference>
<dbReference type="CDD" id="cd00685">
    <property type="entry name" value="Trans_IPPS_HT"/>
    <property type="match status" value="1"/>
</dbReference>
<reference evidence="8 9" key="1">
    <citation type="journal article" date="2013" name="Int. J. Syst. Evol. Microbiol.">
        <title>Ilumatobacter nonamiense sp. nov. and Ilumatobacter coccineum sp. nov., isolated from seashore sand.</title>
        <authorList>
            <person name="Matsumoto A."/>
            <person name="Kasai H."/>
            <person name="Matsuo Y."/>
            <person name="Shizuri Y."/>
            <person name="Ichikawa N."/>
            <person name="Fujita N."/>
            <person name="Omura S."/>
            <person name="Takahashi Y."/>
        </authorList>
    </citation>
    <scope>NUCLEOTIDE SEQUENCE [LARGE SCALE GENOMIC DNA]</scope>
    <source>
        <strain evidence="9">NBRC 103263 / KCTC 29153 / YM16-304</strain>
    </source>
</reference>
<dbReference type="GO" id="GO:0046872">
    <property type="term" value="F:metal ion binding"/>
    <property type="evidence" value="ECO:0007669"/>
    <property type="project" value="UniProtKB-KW"/>
</dbReference>
<dbReference type="Pfam" id="PF00348">
    <property type="entry name" value="polyprenyl_synt"/>
    <property type="match status" value="1"/>
</dbReference>
<dbReference type="GO" id="GO:0004659">
    <property type="term" value="F:prenyltransferase activity"/>
    <property type="evidence" value="ECO:0007669"/>
    <property type="project" value="InterPro"/>
</dbReference>
<evidence type="ECO:0000313" key="9">
    <source>
        <dbReference type="Proteomes" id="UP000011863"/>
    </source>
</evidence>
<dbReference type="InterPro" id="IPR008949">
    <property type="entry name" value="Isoprenoid_synthase_dom_sf"/>
</dbReference>
<comment type="similarity">
    <text evidence="2 6">Belongs to the FPP/GGPP synthase family.</text>
</comment>
<evidence type="ECO:0000256" key="6">
    <source>
        <dbReference type="RuleBase" id="RU004466"/>
    </source>
</evidence>
<evidence type="ECO:0000256" key="7">
    <source>
        <dbReference type="SAM" id="MobiDB-lite"/>
    </source>
</evidence>
<accession>A0A6C7E8R6</accession>
<dbReference type="InterPro" id="IPR000092">
    <property type="entry name" value="Polyprenyl_synt"/>
</dbReference>
<evidence type="ECO:0000256" key="4">
    <source>
        <dbReference type="ARBA" id="ARBA00022723"/>
    </source>
</evidence>
<organism evidence="8 9">
    <name type="scientific">Ilumatobacter coccineus (strain NBRC 103263 / KCTC 29153 / YM16-304)</name>
    <dbReference type="NCBI Taxonomy" id="1313172"/>
    <lineage>
        <taxon>Bacteria</taxon>
        <taxon>Bacillati</taxon>
        <taxon>Actinomycetota</taxon>
        <taxon>Acidimicrobiia</taxon>
        <taxon>Acidimicrobiales</taxon>
        <taxon>Ilumatobacteraceae</taxon>
        <taxon>Ilumatobacter</taxon>
    </lineage>
</organism>
<proteinExistence type="inferred from homology"/>
<dbReference type="InterPro" id="IPR033749">
    <property type="entry name" value="Polyprenyl_synt_CS"/>
</dbReference>
<dbReference type="AlphaFoldDB" id="A0A6C7E8R6"/>
<name>A0A6C7E8R6_ILUCY</name>
<dbReference type="Gene3D" id="1.10.600.10">
    <property type="entry name" value="Farnesyl Diphosphate Synthase"/>
    <property type="match status" value="1"/>
</dbReference>
<dbReference type="PANTHER" id="PTHR12001">
    <property type="entry name" value="GERANYLGERANYL PYROPHOSPHATE SYNTHASE"/>
    <property type="match status" value="1"/>
</dbReference>
<evidence type="ECO:0000256" key="2">
    <source>
        <dbReference type="ARBA" id="ARBA00006706"/>
    </source>
</evidence>
<feature type="region of interest" description="Disordered" evidence="7">
    <location>
        <begin position="123"/>
        <end position="142"/>
    </location>
</feature>
<keyword evidence="5" id="KW-0460">Magnesium</keyword>
<evidence type="ECO:0000256" key="1">
    <source>
        <dbReference type="ARBA" id="ARBA00001946"/>
    </source>
</evidence>
<evidence type="ECO:0000256" key="3">
    <source>
        <dbReference type="ARBA" id="ARBA00022679"/>
    </source>
</evidence>
<comment type="cofactor">
    <cofactor evidence="1">
        <name>Mg(2+)</name>
        <dbReference type="ChEBI" id="CHEBI:18420"/>
    </cofactor>
</comment>
<dbReference type="SUPFAM" id="SSF48576">
    <property type="entry name" value="Terpenoid synthases"/>
    <property type="match status" value="1"/>
</dbReference>
<feature type="region of interest" description="Disordered" evidence="7">
    <location>
        <begin position="1"/>
        <end position="22"/>
    </location>
</feature>
<keyword evidence="3 6" id="KW-0808">Transferase</keyword>
<keyword evidence="4" id="KW-0479">Metal-binding</keyword>
<feature type="compositionally biased region" description="Polar residues" evidence="7">
    <location>
        <begin position="127"/>
        <end position="136"/>
    </location>
</feature>
<dbReference type="SFLD" id="SFLDS00005">
    <property type="entry name" value="Isoprenoid_Synthase_Type_I"/>
    <property type="match status" value="1"/>
</dbReference>
<gene>
    <name evidence="8" type="primary">crtE</name>
    <name evidence="8" type="ORF">YM304_37400</name>
</gene>
<keyword evidence="9" id="KW-1185">Reference proteome</keyword>
<dbReference type="GO" id="GO:0008299">
    <property type="term" value="P:isoprenoid biosynthetic process"/>
    <property type="evidence" value="ECO:0007669"/>
    <property type="project" value="InterPro"/>
</dbReference>
<protein>
    <submittedName>
        <fullName evidence="8">Geranylgeranyl pyrophosphate synthase</fullName>
    </submittedName>
</protein>
<dbReference type="PANTHER" id="PTHR12001:SF85">
    <property type="entry name" value="SHORT CHAIN ISOPRENYL DIPHOSPHATE SYNTHASE"/>
    <property type="match status" value="1"/>
</dbReference>
<dbReference type="KEGG" id="aym:YM304_37400"/>
<evidence type="ECO:0000313" key="8">
    <source>
        <dbReference type="EMBL" id="BAN04054.1"/>
    </source>
</evidence>